<evidence type="ECO:0000313" key="4">
    <source>
        <dbReference type="Ensembl" id="ENSOANP00000001591.2"/>
    </source>
</evidence>
<evidence type="ECO:0000259" key="3">
    <source>
        <dbReference type="PROSITE" id="PS51747"/>
    </source>
</evidence>
<reference evidence="4" key="2">
    <citation type="submission" date="2025-09" db="UniProtKB">
        <authorList>
            <consortium name="Ensembl"/>
        </authorList>
    </citation>
    <scope>IDENTIFICATION</scope>
    <source>
        <strain evidence="4">Glennie</strain>
    </source>
</reference>
<comment type="cofactor">
    <cofactor evidence="1">
        <name>Zn(2+)</name>
        <dbReference type="ChEBI" id="CHEBI:29105"/>
    </cofactor>
</comment>
<protein>
    <submittedName>
        <fullName evidence="4">Apolipoprotein B mRNA editing enzyme catalytic polypeptide like 4</fullName>
    </submittedName>
</protein>
<dbReference type="AlphaFoldDB" id="F6VU78"/>
<proteinExistence type="predicted"/>
<reference evidence="4" key="1">
    <citation type="submission" date="2025-08" db="UniProtKB">
        <authorList>
            <consortium name="Ensembl"/>
        </authorList>
    </citation>
    <scope>IDENTIFICATION</scope>
    <source>
        <strain evidence="4">Glennie</strain>
    </source>
</reference>
<evidence type="ECO:0000256" key="2">
    <source>
        <dbReference type="SAM" id="MobiDB-lite"/>
    </source>
</evidence>
<dbReference type="PANTHER" id="PTHR35672">
    <property type="entry name" value="C-U-EDITING ENZYME APOBEC-4-RELATED"/>
    <property type="match status" value="1"/>
</dbReference>
<dbReference type="STRING" id="9258.ENSOANP00000001591"/>
<dbReference type="InParanoid" id="F6VU78"/>
<dbReference type="GeneID" id="100085836"/>
<dbReference type="Gene3D" id="3.40.140.10">
    <property type="entry name" value="Cytidine Deaminase, domain 2"/>
    <property type="match status" value="1"/>
</dbReference>
<keyword evidence="5" id="KW-1185">Reference proteome</keyword>
<evidence type="ECO:0000313" key="5">
    <source>
        <dbReference type="Proteomes" id="UP000002279"/>
    </source>
</evidence>
<feature type="region of interest" description="Disordered" evidence="2">
    <location>
        <begin position="347"/>
        <end position="369"/>
    </location>
</feature>
<dbReference type="HOGENOM" id="CLU_832944_0_0_1"/>
<sequence length="369" mass="41839">MESFYQEYLASHGTVVKPYYWLTPTLGCSRCPYHIRTGEEARVPYREFYQTFGFPHGPMFPQPEHLTFYELKTFSGAPVQKGQATSCVQYSIHPESMLFEEGGYLDSVVNYDDSIGHIILFSNYTPCNEAGHCCISQMFDFLMTYPDITLSIYFSQLYHTENDFPASPWNRKALRSLASLSPRVSVNPISGGIWHALLRSFVSGISGATLRHPVLPSRALADGHNAYEINAITGVKPYFTDVLPQVQNRSSEVRRDIQKECFNWMAPQWSSPTSDIHLPPLPSQGYRMPVVYIPVLVGGRPQLRSGQSQPTPQNVVRHLKMPQALNNGNQSPGKFPPGKPIKIVEVTERRLSSKKMSDKKKKREKDIRF</sequence>
<dbReference type="KEGG" id="oaa:100085836"/>
<dbReference type="OrthoDB" id="26687at2759"/>
<dbReference type="OMA" id="PASAWNR"/>
<gene>
    <name evidence="4" type="primary">APOBEC4</name>
</gene>
<name>F6VU78_ORNAN</name>
<dbReference type="GeneTree" id="ENSGT00390000014243"/>
<dbReference type="RefSeq" id="XP_001516086.1">
    <property type="nucleotide sequence ID" value="XM_001516036.1"/>
</dbReference>
<dbReference type="Pfam" id="PF18778">
    <property type="entry name" value="NAD1"/>
    <property type="match status" value="1"/>
</dbReference>
<dbReference type="PANTHER" id="PTHR35672:SF1">
    <property type="entry name" value="C-U-EDITING ENZYME APOBEC-4-RELATED"/>
    <property type="match status" value="1"/>
</dbReference>
<organism evidence="4 5">
    <name type="scientific">Ornithorhynchus anatinus</name>
    <name type="common">Duckbill platypus</name>
    <dbReference type="NCBI Taxonomy" id="9258"/>
    <lineage>
        <taxon>Eukaryota</taxon>
        <taxon>Metazoa</taxon>
        <taxon>Chordata</taxon>
        <taxon>Craniata</taxon>
        <taxon>Vertebrata</taxon>
        <taxon>Euteleostomi</taxon>
        <taxon>Mammalia</taxon>
        <taxon>Monotremata</taxon>
        <taxon>Ornithorhynchidae</taxon>
        <taxon>Ornithorhynchus</taxon>
    </lineage>
</organism>
<evidence type="ECO:0000256" key="1">
    <source>
        <dbReference type="ARBA" id="ARBA00001947"/>
    </source>
</evidence>
<feature type="domain" description="CMP/dCMP-type deaminase" evidence="3">
    <location>
        <begin position="61"/>
        <end position="177"/>
    </location>
</feature>
<dbReference type="Ensembl" id="ENSOANT00000001592.2">
    <property type="protein sequence ID" value="ENSOANP00000001591.2"/>
    <property type="gene ID" value="ENSOANG00000001000.2"/>
</dbReference>
<dbReference type="InterPro" id="IPR002125">
    <property type="entry name" value="CMP_dCMP_dom"/>
</dbReference>
<dbReference type="Proteomes" id="UP000002279">
    <property type="component" value="Unplaced"/>
</dbReference>
<dbReference type="eggNOG" id="ENOG502QQXT">
    <property type="taxonomic scope" value="Eukaryota"/>
</dbReference>
<dbReference type="PROSITE" id="PS51747">
    <property type="entry name" value="CYT_DCMP_DEAMINASES_2"/>
    <property type="match status" value="1"/>
</dbReference>
<dbReference type="InterPro" id="IPR038953">
    <property type="entry name" value="APOBEC4"/>
</dbReference>
<accession>F6VU78</accession>
<dbReference type="CTD" id="403314"/>
<dbReference type="FunCoup" id="F6VU78">
    <property type="interactions" value="2"/>
</dbReference>